<evidence type="ECO:0000313" key="2">
    <source>
        <dbReference type="Proteomes" id="UP000625079"/>
    </source>
</evidence>
<name>A0AA87WDK4_9BRAD</name>
<dbReference type="InterPro" id="IPR036663">
    <property type="entry name" value="Fumarylacetoacetase_C_sf"/>
</dbReference>
<dbReference type="GO" id="GO:0003824">
    <property type="term" value="F:catalytic activity"/>
    <property type="evidence" value="ECO:0007669"/>
    <property type="project" value="InterPro"/>
</dbReference>
<sequence>MSVWLCRNQRGWLSPGMDLVRLIQFVSLNGSRHVAALQAGDGVPVLVNNRTSVRELALEAARSRLSLAECVQRCGFGEKVDYDAIIREKRLLPPLDHADPSRCMIAVTGLTHLGSAESRDAMHAKLAAGELSDSMRMFKLGLDGGKPPPGSIGVQPEWAYKGDGSWAVAPEQPLTLPSYAEDGGEEAEIVGLYVIGEGGDVLRVGFCLGNEYSDHVMEQRNYLYLAHSKLRQCSYGPELLVGDLPDEVSGTVRVLRAGEAIWSGSFISGENNMSHSIENLEHHHFKYRAFRRPGDVHVYFFGASALSFSAGVKLRGGDAFEIESPAFGRPLRNSLIEEKQTEIVRVRPL</sequence>
<evidence type="ECO:0000313" key="1">
    <source>
        <dbReference type="EMBL" id="GGI31387.1"/>
    </source>
</evidence>
<dbReference type="SUPFAM" id="SSF56529">
    <property type="entry name" value="FAH"/>
    <property type="match status" value="1"/>
</dbReference>
<dbReference type="EMBL" id="BMHC01000020">
    <property type="protein sequence ID" value="GGI31387.1"/>
    <property type="molecule type" value="Genomic_DNA"/>
</dbReference>
<accession>A0AA87WDK4</accession>
<dbReference type="Proteomes" id="UP000625079">
    <property type="component" value="Unassembled WGS sequence"/>
</dbReference>
<dbReference type="Gene3D" id="3.90.850.10">
    <property type="entry name" value="Fumarylacetoacetase-like, C-terminal domain"/>
    <property type="match status" value="1"/>
</dbReference>
<evidence type="ECO:0008006" key="3">
    <source>
        <dbReference type="Google" id="ProtNLM"/>
    </source>
</evidence>
<dbReference type="NCBIfam" id="NF040903">
    <property type="entry name" value="GguC"/>
    <property type="match status" value="1"/>
</dbReference>
<gene>
    <name evidence="1" type="ORF">GCM10010987_64170</name>
</gene>
<dbReference type="InterPro" id="IPR009645">
    <property type="entry name" value="GguC"/>
</dbReference>
<proteinExistence type="predicted"/>
<dbReference type="AlphaFoldDB" id="A0AA87WDK4"/>
<reference evidence="1" key="2">
    <citation type="submission" date="2022-12" db="EMBL/GenBank/DDBJ databases">
        <authorList>
            <person name="Sun Q."/>
            <person name="Zhou Y."/>
        </authorList>
    </citation>
    <scope>NUCLEOTIDE SEQUENCE</scope>
    <source>
        <strain evidence="1">CGMCC 1.15034</strain>
    </source>
</reference>
<dbReference type="PIRSF" id="PIRSF033905">
    <property type="entry name" value="UCP033905"/>
    <property type="match status" value="1"/>
</dbReference>
<reference evidence="1" key="1">
    <citation type="journal article" date="2014" name="Int. J. Syst. Evol. Microbiol.">
        <title>Complete genome sequence of Corynebacterium casei LMG S-19264T (=DSM 44701T), isolated from a smear-ripened cheese.</title>
        <authorList>
            <consortium name="US DOE Joint Genome Institute (JGI-PGF)"/>
            <person name="Walter F."/>
            <person name="Albersmeier A."/>
            <person name="Kalinowski J."/>
            <person name="Ruckert C."/>
        </authorList>
    </citation>
    <scope>NUCLEOTIDE SEQUENCE</scope>
    <source>
        <strain evidence="1">CGMCC 1.15034</strain>
    </source>
</reference>
<organism evidence="1 2">
    <name type="scientific">Bradyrhizobium guangdongense</name>
    <dbReference type="NCBI Taxonomy" id="1325090"/>
    <lineage>
        <taxon>Bacteria</taxon>
        <taxon>Pseudomonadati</taxon>
        <taxon>Pseudomonadota</taxon>
        <taxon>Alphaproteobacteria</taxon>
        <taxon>Hyphomicrobiales</taxon>
        <taxon>Nitrobacteraceae</taxon>
        <taxon>Bradyrhizobium</taxon>
    </lineage>
</organism>
<comment type="caution">
    <text evidence="1">The sequence shown here is derived from an EMBL/GenBank/DDBJ whole genome shotgun (WGS) entry which is preliminary data.</text>
</comment>
<protein>
    <recommendedName>
        <fullName evidence="3">FAH family protein</fullName>
    </recommendedName>
</protein>